<dbReference type="STRING" id="578459.A0A0P9IUL6"/>
<dbReference type="RefSeq" id="XP_018269195.1">
    <property type="nucleotide sequence ID" value="XM_018412359.1"/>
</dbReference>
<feature type="transmembrane region" description="Helical" evidence="6">
    <location>
        <begin position="359"/>
        <end position="382"/>
    </location>
</feature>
<feature type="transmembrane region" description="Helical" evidence="6">
    <location>
        <begin position="137"/>
        <end position="157"/>
    </location>
</feature>
<evidence type="ECO:0000313" key="8">
    <source>
        <dbReference type="Proteomes" id="UP000053890"/>
    </source>
</evidence>
<sequence length="485" mass="52359">DPGNPLNWSLRKKLWVSWCIGFATFAVYVGGGITTTSYSSLMDEFGIVEQEAFATMSLYGAGALFFSPLSEMHHLGRNPPYYVPLIIAVGLQVGAATTPTFAGLAILRVLVGFFGAPLLATGGASIADVWGIQKLPVALCFIWVLPSFSAPGLAPIFTVNAVERFGWRWSMWIHLMFLSVGAVLILLCPETSADNLLYRRARRLRRLTGDETLRTRAEILGDGKSARALLYEALAIPFKITLLDPSILFCHAYIALCYAVFFSFFDAFPIVFGEVFSFPTVSQALIFLCDVAGSSLGAVAYAGYQLSYMFPLVRKKGMPVVERRLEPALVSSVTASLGLWIFAWSAYRQAHWMGPTVGATLFVTSNIVTFQCVFYYLILSYPKYAASVLAGSDFVRSTVAAGVVHGATPLFRSSAGIHGGVSLLAGLAACGIVGIWTLYLCGAKLRAKSRFTGAGEGAEKSGLDEADEADERVRGDEQGRGEAQA</sequence>
<feature type="transmembrane region" description="Helical" evidence="6">
    <location>
        <begin position="169"/>
        <end position="189"/>
    </location>
</feature>
<feature type="compositionally biased region" description="Basic and acidic residues" evidence="5">
    <location>
        <begin position="471"/>
        <end position="485"/>
    </location>
</feature>
<dbReference type="PANTHER" id="PTHR23502">
    <property type="entry name" value="MAJOR FACILITATOR SUPERFAMILY"/>
    <property type="match status" value="1"/>
</dbReference>
<feature type="transmembrane region" description="Helical" evidence="6">
    <location>
        <begin position="325"/>
        <end position="347"/>
    </location>
</feature>
<name>A0A0P9IUL6_RHOGW</name>
<dbReference type="GO" id="GO:0005886">
    <property type="term" value="C:plasma membrane"/>
    <property type="evidence" value="ECO:0007669"/>
    <property type="project" value="TreeGrafter"/>
</dbReference>
<accession>A0A0P9IUL6</accession>
<feature type="transmembrane region" description="Helical" evidence="6">
    <location>
        <begin position="284"/>
        <end position="304"/>
    </location>
</feature>
<dbReference type="OrthoDB" id="3357846at2759"/>
<feature type="non-terminal residue" evidence="7">
    <location>
        <position position="1"/>
    </location>
</feature>
<dbReference type="Pfam" id="PF07690">
    <property type="entry name" value="MFS_1"/>
    <property type="match status" value="1"/>
</dbReference>
<dbReference type="InterPro" id="IPR011701">
    <property type="entry name" value="MFS"/>
</dbReference>
<organism evidence="7 8">
    <name type="scientific">Rhodotorula graminis (strain WP1)</name>
    <dbReference type="NCBI Taxonomy" id="578459"/>
    <lineage>
        <taxon>Eukaryota</taxon>
        <taxon>Fungi</taxon>
        <taxon>Dikarya</taxon>
        <taxon>Basidiomycota</taxon>
        <taxon>Pucciniomycotina</taxon>
        <taxon>Microbotryomycetes</taxon>
        <taxon>Sporidiobolales</taxon>
        <taxon>Sporidiobolaceae</taxon>
        <taxon>Rhodotorula</taxon>
    </lineage>
</organism>
<dbReference type="GO" id="GO:1990961">
    <property type="term" value="P:xenobiotic detoxification by transmembrane export across the plasma membrane"/>
    <property type="evidence" value="ECO:0007669"/>
    <property type="project" value="TreeGrafter"/>
</dbReference>
<dbReference type="OMA" id="HWIVSCI"/>
<feature type="transmembrane region" description="Helical" evidence="6">
    <location>
        <begin position="105"/>
        <end position="130"/>
    </location>
</feature>
<comment type="subcellular location">
    <subcellularLocation>
        <location evidence="1">Membrane</location>
        <topology evidence="1">Multi-pass membrane protein</topology>
    </subcellularLocation>
</comment>
<dbReference type="Gene3D" id="1.20.1250.20">
    <property type="entry name" value="MFS general substrate transporter like domains"/>
    <property type="match status" value="1"/>
</dbReference>
<evidence type="ECO:0000256" key="5">
    <source>
        <dbReference type="SAM" id="MobiDB-lite"/>
    </source>
</evidence>
<dbReference type="GeneID" id="28972808"/>
<keyword evidence="2 6" id="KW-0812">Transmembrane</keyword>
<evidence type="ECO:0000256" key="6">
    <source>
        <dbReference type="SAM" id="Phobius"/>
    </source>
</evidence>
<dbReference type="Proteomes" id="UP000053890">
    <property type="component" value="Unassembled WGS sequence"/>
</dbReference>
<evidence type="ECO:0000256" key="3">
    <source>
        <dbReference type="ARBA" id="ARBA00022989"/>
    </source>
</evidence>
<dbReference type="SUPFAM" id="SSF103473">
    <property type="entry name" value="MFS general substrate transporter"/>
    <property type="match status" value="1"/>
</dbReference>
<feature type="transmembrane region" description="Helical" evidence="6">
    <location>
        <begin position="53"/>
        <end position="69"/>
    </location>
</feature>
<feature type="transmembrane region" description="Helical" evidence="6">
    <location>
        <begin position="14"/>
        <end position="33"/>
    </location>
</feature>
<dbReference type="InterPro" id="IPR036259">
    <property type="entry name" value="MFS_trans_sf"/>
</dbReference>
<evidence type="ECO:0000313" key="7">
    <source>
        <dbReference type="EMBL" id="KPV73146.1"/>
    </source>
</evidence>
<dbReference type="AlphaFoldDB" id="A0A0P9IUL6"/>
<feature type="transmembrane region" description="Helical" evidence="6">
    <location>
        <begin position="417"/>
        <end position="441"/>
    </location>
</feature>
<evidence type="ECO:0008006" key="9">
    <source>
        <dbReference type="Google" id="ProtNLM"/>
    </source>
</evidence>
<protein>
    <recommendedName>
        <fullName evidence="9">Major facilitator superfamily (MFS) profile domain-containing protein</fullName>
    </recommendedName>
</protein>
<feature type="transmembrane region" description="Helical" evidence="6">
    <location>
        <begin position="248"/>
        <end position="272"/>
    </location>
</feature>
<dbReference type="GO" id="GO:0015244">
    <property type="term" value="F:fluconazole transmembrane transporter activity"/>
    <property type="evidence" value="ECO:0007669"/>
    <property type="project" value="TreeGrafter"/>
</dbReference>
<keyword evidence="8" id="KW-1185">Reference proteome</keyword>
<feature type="region of interest" description="Disordered" evidence="5">
    <location>
        <begin position="453"/>
        <end position="485"/>
    </location>
</feature>
<dbReference type="EMBL" id="KQ474084">
    <property type="protein sequence ID" value="KPV73146.1"/>
    <property type="molecule type" value="Genomic_DNA"/>
</dbReference>
<reference evidence="7 8" key="1">
    <citation type="journal article" date="2015" name="Front. Microbiol.">
        <title>Genome sequence of the plant growth promoting endophytic yeast Rhodotorula graminis WP1.</title>
        <authorList>
            <person name="Firrincieli A."/>
            <person name="Otillar R."/>
            <person name="Salamov A."/>
            <person name="Schmutz J."/>
            <person name="Khan Z."/>
            <person name="Redman R.S."/>
            <person name="Fleck N.D."/>
            <person name="Lindquist E."/>
            <person name="Grigoriev I.V."/>
            <person name="Doty S.L."/>
        </authorList>
    </citation>
    <scope>NUCLEOTIDE SEQUENCE [LARGE SCALE GENOMIC DNA]</scope>
    <source>
        <strain evidence="7 8">WP1</strain>
    </source>
</reference>
<evidence type="ECO:0000256" key="2">
    <source>
        <dbReference type="ARBA" id="ARBA00022692"/>
    </source>
</evidence>
<evidence type="ECO:0000256" key="4">
    <source>
        <dbReference type="ARBA" id="ARBA00023136"/>
    </source>
</evidence>
<feature type="transmembrane region" description="Helical" evidence="6">
    <location>
        <begin position="394"/>
        <end position="411"/>
    </location>
</feature>
<evidence type="ECO:0000256" key="1">
    <source>
        <dbReference type="ARBA" id="ARBA00004141"/>
    </source>
</evidence>
<dbReference type="PANTHER" id="PTHR23502:SF23">
    <property type="entry name" value="FLUCONAZOLE RESISTANCE PROTEIN 1"/>
    <property type="match status" value="1"/>
</dbReference>
<gene>
    <name evidence="7" type="ORF">RHOBADRAFT_17297</name>
</gene>
<keyword evidence="3 6" id="KW-1133">Transmembrane helix</keyword>
<proteinExistence type="predicted"/>
<feature type="transmembrane region" description="Helical" evidence="6">
    <location>
        <begin position="81"/>
        <end position="99"/>
    </location>
</feature>
<keyword evidence="4 6" id="KW-0472">Membrane</keyword>